<dbReference type="WBParaSite" id="PEQ_0000044201-mRNA-1">
    <property type="protein sequence ID" value="PEQ_0000044201-mRNA-1"/>
    <property type="gene ID" value="PEQ_0000044201"/>
</dbReference>
<reference evidence="2" key="1">
    <citation type="submission" date="2022-11" db="UniProtKB">
        <authorList>
            <consortium name="WormBaseParasite"/>
        </authorList>
    </citation>
    <scope>IDENTIFICATION</scope>
</reference>
<keyword evidence="1" id="KW-1185">Reference proteome</keyword>
<evidence type="ECO:0000313" key="1">
    <source>
        <dbReference type="Proteomes" id="UP000887564"/>
    </source>
</evidence>
<dbReference type="Proteomes" id="UP000887564">
    <property type="component" value="Unplaced"/>
</dbReference>
<dbReference type="SUPFAM" id="SSF56112">
    <property type="entry name" value="Protein kinase-like (PK-like)"/>
    <property type="match status" value="1"/>
</dbReference>
<sequence length="72" mass="8380">MTLEGEKRRSSFYILLDDRTARHEVELQFLACQHPNVARVVDVYENLFRDARCLFVVAEYMSGMQKPLTLTG</sequence>
<dbReference type="Gene3D" id="3.30.200.20">
    <property type="entry name" value="Phosphorylase Kinase, domain 1"/>
    <property type="match status" value="1"/>
</dbReference>
<organism evidence="1 2">
    <name type="scientific">Parascaris equorum</name>
    <name type="common">Equine roundworm</name>
    <dbReference type="NCBI Taxonomy" id="6256"/>
    <lineage>
        <taxon>Eukaryota</taxon>
        <taxon>Metazoa</taxon>
        <taxon>Ecdysozoa</taxon>
        <taxon>Nematoda</taxon>
        <taxon>Chromadorea</taxon>
        <taxon>Rhabditida</taxon>
        <taxon>Spirurina</taxon>
        <taxon>Ascaridomorpha</taxon>
        <taxon>Ascaridoidea</taxon>
        <taxon>Ascarididae</taxon>
        <taxon>Parascaris</taxon>
    </lineage>
</organism>
<name>A0A914R1X0_PAREQ</name>
<proteinExistence type="predicted"/>
<evidence type="ECO:0000313" key="2">
    <source>
        <dbReference type="WBParaSite" id="PEQ_0000044201-mRNA-1"/>
    </source>
</evidence>
<dbReference type="AlphaFoldDB" id="A0A914R1X0"/>
<dbReference type="InterPro" id="IPR011009">
    <property type="entry name" value="Kinase-like_dom_sf"/>
</dbReference>
<accession>A0A914R1X0</accession>
<protein>
    <submittedName>
        <fullName evidence="2">Protein kinase domain-containing protein</fullName>
    </submittedName>
</protein>